<comment type="caution">
    <text evidence="2">The sequence shown here is derived from an EMBL/GenBank/DDBJ whole genome shotgun (WGS) entry which is preliminary data.</text>
</comment>
<dbReference type="GO" id="GO:0003676">
    <property type="term" value="F:nucleic acid binding"/>
    <property type="evidence" value="ECO:0007669"/>
    <property type="project" value="InterPro"/>
</dbReference>
<sequence>MAIVPIMLPPEPVQAPPAPSTVEITMQMDNVSIDDAATAQATPQPAVRIAVPLEARKRPAAATSTIHTERKLLRRDSMDRREALLKGKEGSRQRRRWENDRLLSNPWAQPPLPSDWEIKPTYQRRTVPYYLAPLWDAAEFQRAVEAKMKGRKNSTRARGKRTHNMGVSPMEEAASSIPKEVRARLKRAKAAKGLLHDLEETVRAFVQKWNAREARLQEEGLQDVPLTSDSEEEEEIVFVGRNGAMHDSPGRKQQQKEKETDETISTEIMVFEGLDTDKGAAFARWLVHCIGAYYGLRTWSVTRDLGDEGKRRFAYVGVDTRARGFMARGVEFGTREFELPQPLWGMM</sequence>
<feature type="domain" description="R3H-associated N-terminal" evidence="1">
    <location>
        <begin position="70"/>
        <end position="187"/>
    </location>
</feature>
<organism evidence="2 3">
    <name type="scientific">Exophiala dermatitidis</name>
    <name type="common">Black yeast-like fungus</name>
    <name type="synonym">Wangiella dermatitidis</name>
    <dbReference type="NCBI Taxonomy" id="5970"/>
    <lineage>
        <taxon>Eukaryota</taxon>
        <taxon>Fungi</taxon>
        <taxon>Dikarya</taxon>
        <taxon>Ascomycota</taxon>
        <taxon>Pezizomycotina</taxon>
        <taxon>Eurotiomycetes</taxon>
        <taxon>Chaetothyriomycetidae</taxon>
        <taxon>Chaetothyriales</taxon>
        <taxon>Herpotrichiellaceae</taxon>
        <taxon>Exophiala</taxon>
    </lineage>
</organism>
<protein>
    <recommendedName>
        <fullName evidence="1">R3H-associated N-terminal domain-containing protein</fullName>
    </recommendedName>
</protein>
<dbReference type="AlphaFoldDB" id="A0AAN6IS41"/>
<proteinExistence type="predicted"/>
<gene>
    <name evidence="2" type="ORF">HRR80_007543</name>
</gene>
<dbReference type="InterPro" id="IPR025952">
    <property type="entry name" value="R3H-assoc_dom"/>
</dbReference>
<dbReference type="EMBL" id="JAJGCB010000018">
    <property type="protein sequence ID" value="KAJ8988517.1"/>
    <property type="molecule type" value="Genomic_DNA"/>
</dbReference>
<dbReference type="SUPFAM" id="SSF82708">
    <property type="entry name" value="R3H domain"/>
    <property type="match status" value="1"/>
</dbReference>
<accession>A0AAN6IS41</accession>
<dbReference type="InterPro" id="IPR036867">
    <property type="entry name" value="R3H_dom_sf"/>
</dbReference>
<name>A0AAN6IS41_EXODE</name>
<reference evidence="2" key="1">
    <citation type="submission" date="2023-01" db="EMBL/GenBank/DDBJ databases">
        <title>Exophiala dermititidis isolated from Cystic Fibrosis Patient.</title>
        <authorList>
            <person name="Kurbessoian T."/>
            <person name="Crocker A."/>
            <person name="Murante D."/>
            <person name="Hogan D.A."/>
            <person name="Stajich J.E."/>
        </authorList>
    </citation>
    <scope>NUCLEOTIDE SEQUENCE</scope>
    <source>
        <strain evidence="2">Ex8</strain>
    </source>
</reference>
<evidence type="ECO:0000313" key="2">
    <source>
        <dbReference type="EMBL" id="KAJ8988517.1"/>
    </source>
</evidence>
<dbReference type="Pfam" id="PF13902">
    <property type="entry name" value="R3H-assoc"/>
    <property type="match status" value="1"/>
</dbReference>
<evidence type="ECO:0000313" key="3">
    <source>
        <dbReference type="Proteomes" id="UP001161757"/>
    </source>
</evidence>
<dbReference type="Proteomes" id="UP001161757">
    <property type="component" value="Unassembled WGS sequence"/>
</dbReference>
<evidence type="ECO:0000259" key="1">
    <source>
        <dbReference type="Pfam" id="PF13902"/>
    </source>
</evidence>